<dbReference type="EC" id="2.4.1.1" evidence="4"/>
<keyword evidence="9" id="KW-0119">Carbohydrate metabolism</keyword>
<dbReference type="GO" id="GO:0005975">
    <property type="term" value="P:carbohydrate metabolic process"/>
    <property type="evidence" value="ECO:0007669"/>
    <property type="project" value="InterPro"/>
</dbReference>
<evidence type="ECO:0000256" key="1">
    <source>
        <dbReference type="ARBA" id="ARBA00001275"/>
    </source>
</evidence>
<evidence type="ECO:0000256" key="6">
    <source>
        <dbReference type="ARBA" id="ARBA00022676"/>
    </source>
</evidence>
<dbReference type="Pfam" id="PF00343">
    <property type="entry name" value="Phosphorylase"/>
    <property type="match status" value="1"/>
</dbReference>
<dbReference type="Pfam" id="PF11897">
    <property type="entry name" value="DUF3417"/>
    <property type="match status" value="1"/>
</dbReference>
<evidence type="ECO:0000259" key="12">
    <source>
        <dbReference type="Pfam" id="PF11897"/>
    </source>
</evidence>
<keyword evidence="8 11" id="KW-0663">Pyridoxal phosphate</keyword>
<dbReference type="InterPro" id="IPR052182">
    <property type="entry name" value="Glycogen/Maltodextrin_Phosph"/>
</dbReference>
<dbReference type="InterPro" id="IPR011834">
    <property type="entry name" value="Agluc_phsphrylas"/>
</dbReference>
<dbReference type="InterPro" id="IPR024517">
    <property type="entry name" value="Glycogen_phosphorylase_DUF3417"/>
</dbReference>
<evidence type="ECO:0000313" key="14">
    <source>
        <dbReference type="Proteomes" id="UP000614047"/>
    </source>
</evidence>
<keyword evidence="6 13" id="KW-0328">Glycosyltransferase</keyword>
<evidence type="ECO:0000256" key="9">
    <source>
        <dbReference type="ARBA" id="ARBA00023277"/>
    </source>
</evidence>
<dbReference type="GO" id="GO:0008184">
    <property type="term" value="F:glycogen phosphorylase activity"/>
    <property type="evidence" value="ECO:0007669"/>
    <property type="project" value="InterPro"/>
</dbReference>
<evidence type="ECO:0000256" key="8">
    <source>
        <dbReference type="ARBA" id="ARBA00022898"/>
    </source>
</evidence>
<dbReference type="PIRSF" id="PIRSF000460">
    <property type="entry name" value="Pprylas_GlgP"/>
    <property type="match status" value="1"/>
</dbReference>
<evidence type="ECO:0000256" key="2">
    <source>
        <dbReference type="ARBA" id="ARBA00001933"/>
    </source>
</evidence>
<reference evidence="13" key="1">
    <citation type="submission" date="2020-11" db="EMBL/GenBank/DDBJ databases">
        <title>Sequencing the genomes of 1000 actinobacteria strains.</title>
        <authorList>
            <person name="Klenk H.-P."/>
        </authorList>
    </citation>
    <scope>NUCLEOTIDE SEQUENCE</scope>
    <source>
        <strain evidence="13">DSM 43175</strain>
    </source>
</reference>
<evidence type="ECO:0000256" key="3">
    <source>
        <dbReference type="ARBA" id="ARBA00006047"/>
    </source>
</evidence>
<evidence type="ECO:0000256" key="4">
    <source>
        <dbReference type="ARBA" id="ARBA00012591"/>
    </source>
</evidence>
<comment type="catalytic activity">
    <reaction evidence="1">
        <text>[(1-&gt;4)-alpha-D-glucosyl](n) + phosphate = [(1-&gt;4)-alpha-D-glucosyl](n-1) + alpha-D-glucose 1-phosphate</text>
        <dbReference type="Rhea" id="RHEA:41732"/>
        <dbReference type="Rhea" id="RHEA-COMP:9584"/>
        <dbReference type="Rhea" id="RHEA-COMP:9586"/>
        <dbReference type="ChEBI" id="CHEBI:15444"/>
        <dbReference type="ChEBI" id="CHEBI:43474"/>
        <dbReference type="ChEBI" id="CHEBI:58601"/>
        <dbReference type="EC" id="2.4.1.1"/>
    </reaction>
</comment>
<keyword evidence="14" id="KW-1185">Reference proteome</keyword>
<evidence type="ECO:0000256" key="11">
    <source>
        <dbReference type="PIRSR" id="PIRSR000460-1"/>
    </source>
</evidence>
<dbReference type="Proteomes" id="UP000614047">
    <property type="component" value="Unassembled WGS sequence"/>
</dbReference>
<dbReference type="NCBIfam" id="TIGR02094">
    <property type="entry name" value="more_P_ylases"/>
    <property type="match status" value="1"/>
</dbReference>
<comment type="similarity">
    <text evidence="3">Belongs to the glycogen phosphorylase family.</text>
</comment>
<dbReference type="PROSITE" id="PS00102">
    <property type="entry name" value="PHOSPHORYLASE"/>
    <property type="match status" value="1"/>
</dbReference>
<name>A0A931DG29_9ACTN</name>
<evidence type="ECO:0000313" key="13">
    <source>
        <dbReference type="EMBL" id="MBG6087627.1"/>
    </source>
</evidence>
<sequence>MRTVLPEPLRGLEELILNLRWSWHHETLDLFQAVDPALWEAVGHDPVRLLGEVSAERLAALSEDRRFLRRLKDATEELHDYLTAPRWYQRLAAAGGEAGAGDAPPRAIAYFSPEYGITAALPQYSGGLGILAGDHLKTASDLGVPIIAVGLLYRHGYFSQSLSPDGWQLEHYPPIDPNGLPLRLLREADGTPVQVTIGQPQGRDLHAQVWLARVGRVPQLLLDSNVEGNDHAARDITDRLYGGGGDHRLLQEMLLGIGGVRAIRAYCRISGHPAPEVFHTNEGHAGFLGLERIRELVSEDGLDFDEALEAVRAGTVFTTHTPVPAGIDRFPRELVQRYFGGGNEEAEAPVDRVLELGAENYPGGDRTVFNMAVMGMRLAQRVNGVSELHGRVSREMFGGLWGGFDTAEVPIGSITNGVHAGTWVAREILELAAREAPEVVESGRGWDEVRRIPAGEVWRVRRALRERLVHDARRRLRESWLQRGASEAEISWIDDALDPDMLTIGFARRVPSYKRLTLMLRDPERLRELLLDPVRPVQIVIAGKAHPADEGGKRLIQEIVRFADAEDVRHRIVFLPDYDMDLGRALVQGCDVWMNNPLRPLEACGTSGMKAALNGGLNLSIRDGWWDEWYDGQNGWAIPSADGLAGPDRRDALEAGALYELIEDHVSAVFYDRDSSGLPRRWLEMVRHTIATLGPKVLATRMLRDYVEEYYTPAAVSARAMAAGGYAGARALAAWKRKVVKDWPRVAVEHVESSGADSPHVGTRLPVRVVVDLGGLDPSDVAVEAVYGRVDESDALVDPSHLELTELAGGDGGGGARRYVGEVPLTRSGAFGYSVRVVPRHPLLAGRAEMGLIALPAAPHGMTNGNLR</sequence>
<dbReference type="InterPro" id="IPR035090">
    <property type="entry name" value="Pyridoxal_P_attach_site"/>
</dbReference>
<dbReference type="Gene3D" id="3.40.50.2000">
    <property type="entry name" value="Glycogen Phosphorylase B"/>
    <property type="match status" value="3"/>
</dbReference>
<dbReference type="GO" id="GO:0030170">
    <property type="term" value="F:pyridoxal phosphate binding"/>
    <property type="evidence" value="ECO:0007669"/>
    <property type="project" value="InterPro"/>
</dbReference>
<comment type="function">
    <text evidence="10">Phosphorylase is an important allosteric enzyme in carbohydrate metabolism. Enzymes from different sources differ in their regulatory mechanisms and in their natural substrates. However, all known phosphorylases share catalytic and structural properties.</text>
</comment>
<protein>
    <recommendedName>
        <fullName evidence="4">glycogen phosphorylase</fullName>
        <ecNumber evidence="4">2.4.1.1</ecNumber>
    </recommendedName>
</protein>
<comment type="cofactor">
    <cofactor evidence="2">
        <name>pyridoxal 5'-phosphate</name>
        <dbReference type="ChEBI" id="CHEBI:597326"/>
    </cofactor>
</comment>
<dbReference type="SUPFAM" id="SSF53756">
    <property type="entry name" value="UDP-Glycosyltransferase/glycogen phosphorylase"/>
    <property type="match status" value="1"/>
</dbReference>
<keyword evidence="7 13" id="KW-0808">Transferase</keyword>
<organism evidence="13 14">
    <name type="scientific">Actinomadura viridis</name>
    <dbReference type="NCBI Taxonomy" id="58110"/>
    <lineage>
        <taxon>Bacteria</taxon>
        <taxon>Bacillati</taxon>
        <taxon>Actinomycetota</taxon>
        <taxon>Actinomycetes</taxon>
        <taxon>Streptosporangiales</taxon>
        <taxon>Thermomonosporaceae</taxon>
        <taxon>Actinomadura</taxon>
    </lineage>
</organism>
<evidence type="ECO:0000256" key="7">
    <source>
        <dbReference type="ARBA" id="ARBA00022679"/>
    </source>
</evidence>
<dbReference type="PANTHER" id="PTHR42655">
    <property type="entry name" value="GLYCOGEN PHOSPHORYLASE"/>
    <property type="match status" value="1"/>
</dbReference>
<dbReference type="PANTHER" id="PTHR42655:SF1">
    <property type="entry name" value="GLYCOGEN PHOSPHORYLASE"/>
    <property type="match status" value="1"/>
</dbReference>
<proteinExistence type="inferred from homology"/>
<feature type="domain" description="DUF3417" evidence="12">
    <location>
        <begin position="5"/>
        <end position="121"/>
    </location>
</feature>
<feature type="modified residue" description="N6-(pyridoxal phosphate)lysine" evidence="11">
    <location>
        <position position="610"/>
    </location>
</feature>
<keyword evidence="5" id="KW-0021">Allosteric enzyme</keyword>
<accession>A0A931DG29</accession>
<comment type="caution">
    <text evidence="13">The sequence shown here is derived from an EMBL/GenBank/DDBJ whole genome shotgun (WGS) entry which is preliminary data.</text>
</comment>
<dbReference type="InterPro" id="IPR000811">
    <property type="entry name" value="Glyco_trans_35"/>
</dbReference>
<evidence type="ECO:0000256" key="10">
    <source>
        <dbReference type="ARBA" id="ARBA00025174"/>
    </source>
</evidence>
<evidence type="ECO:0000256" key="5">
    <source>
        <dbReference type="ARBA" id="ARBA00022533"/>
    </source>
</evidence>
<dbReference type="AlphaFoldDB" id="A0A931DG29"/>
<dbReference type="EMBL" id="JADOUA010000001">
    <property type="protein sequence ID" value="MBG6087627.1"/>
    <property type="molecule type" value="Genomic_DNA"/>
</dbReference>
<gene>
    <name evidence="13" type="ORF">IW256_001740</name>
</gene>